<reference evidence="1" key="1">
    <citation type="submission" date="2020-10" db="EMBL/GenBank/DDBJ databases">
        <authorList>
            <person name="Gilroy R."/>
        </authorList>
    </citation>
    <scope>NUCLEOTIDE SEQUENCE</scope>
    <source>
        <strain evidence="1">B1-13419</strain>
    </source>
</reference>
<proteinExistence type="predicted"/>
<dbReference type="PROSITE" id="PS51257">
    <property type="entry name" value="PROKAR_LIPOPROTEIN"/>
    <property type="match status" value="1"/>
</dbReference>
<gene>
    <name evidence="1" type="ORF">IAB91_07070</name>
</gene>
<reference evidence="1" key="2">
    <citation type="journal article" date="2021" name="PeerJ">
        <title>Extensive microbial diversity within the chicken gut microbiome revealed by metagenomics and culture.</title>
        <authorList>
            <person name="Gilroy R."/>
            <person name="Ravi A."/>
            <person name="Getino M."/>
            <person name="Pursley I."/>
            <person name="Horton D.L."/>
            <person name="Alikhan N.F."/>
            <person name="Baker D."/>
            <person name="Gharbi K."/>
            <person name="Hall N."/>
            <person name="Watson M."/>
            <person name="Adriaenssens E.M."/>
            <person name="Foster-Nyarko E."/>
            <person name="Jarju S."/>
            <person name="Secka A."/>
            <person name="Antonio M."/>
            <person name="Oren A."/>
            <person name="Chaudhuri R.R."/>
            <person name="La Ragione R."/>
            <person name="Hildebrand F."/>
            <person name="Pallen M.J."/>
        </authorList>
    </citation>
    <scope>NUCLEOTIDE SEQUENCE</scope>
    <source>
        <strain evidence="1">B1-13419</strain>
    </source>
</reference>
<name>A0A9D9IML0_9BACT</name>
<comment type="caution">
    <text evidence="1">The sequence shown here is derived from an EMBL/GenBank/DDBJ whole genome shotgun (WGS) entry which is preliminary data.</text>
</comment>
<dbReference type="EMBL" id="JADIMD010000105">
    <property type="protein sequence ID" value="MBO8475032.1"/>
    <property type="molecule type" value="Genomic_DNA"/>
</dbReference>
<dbReference type="AlphaFoldDB" id="A0A9D9IML0"/>
<evidence type="ECO:0000313" key="1">
    <source>
        <dbReference type="EMBL" id="MBO8475032.1"/>
    </source>
</evidence>
<accession>A0A9D9IML0</accession>
<protein>
    <submittedName>
        <fullName evidence="1">Xylosidase</fullName>
    </submittedName>
</protein>
<dbReference type="Gene3D" id="3.20.20.80">
    <property type="entry name" value="Glycosidases"/>
    <property type="match status" value="1"/>
</dbReference>
<evidence type="ECO:0000313" key="2">
    <source>
        <dbReference type="Proteomes" id="UP000823757"/>
    </source>
</evidence>
<dbReference type="Proteomes" id="UP000823757">
    <property type="component" value="Unassembled WGS sequence"/>
</dbReference>
<organism evidence="1 2">
    <name type="scientific">Candidatus Cryptobacteroides faecigallinarum</name>
    <dbReference type="NCBI Taxonomy" id="2840763"/>
    <lineage>
        <taxon>Bacteria</taxon>
        <taxon>Pseudomonadati</taxon>
        <taxon>Bacteroidota</taxon>
        <taxon>Bacteroidia</taxon>
        <taxon>Bacteroidales</taxon>
        <taxon>Candidatus Cryptobacteroides</taxon>
    </lineage>
</organism>
<dbReference type="CDD" id="cd11576">
    <property type="entry name" value="GH99_GH71_like_2"/>
    <property type="match status" value="1"/>
</dbReference>
<sequence length="409" mass="46867">MKSKHFMLVLTVSILSGVSCDASRHNYDSVEGLVLAGYQGWFNAEDDGAGLGWKHYQKNNEFYPGCCSIDLWPDVSEYEKTYPTDFRMADGSVAEVFSSHDRSTTMLHFKWMEEYGIDGVFMQRFVTSLRTEKGKDNYNHILTNALDASDKYGRAICVMYDLSGISSDETWMLEEDWKELQDSCKITERANYLHHNGKPLVAVWGAGFNDNRKYGNEDVDRLVDFLKDRGCSVLLGVPTHWRTLGMDTMSDPKLHSIIEKVDIVHPWFVGRFNYESYDRFIDHIRLDMQWCKEHGKTYMPVVFPGFSWYNLKNGVAAPLNSIERMGGKFLWKQVYNAIELGAKTLYVAMFDEMDEGTAIFKCANDVPVGESPFLSYEGCEPDRYLWLAGMAGKCLRGEMEAEAEMPERD</sequence>